<evidence type="ECO:0000313" key="3">
    <source>
        <dbReference type="Proteomes" id="UP001464891"/>
    </source>
</evidence>
<dbReference type="PANTHER" id="PTHR46137:SF1">
    <property type="entry name" value="LRAT DOMAIN-CONTAINING PROTEIN"/>
    <property type="match status" value="1"/>
</dbReference>
<evidence type="ECO:0000313" key="2">
    <source>
        <dbReference type="EMBL" id="MEP0817761.1"/>
    </source>
</evidence>
<dbReference type="RefSeq" id="WP_190434485.1">
    <property type="nucleotide sequence ID" value="NZ_JAMPKM010000006.1"/>
</dbReference>
<comment type="caution">
    <text evidence="2">The sequence shown here is derived from an EMBL/GenBank/DDBJ whole genome shotgun (WGS) entry which is preliminary data.</text>
</comment>
<accession>A0ABV0J9Q8</accession>
<dbReference type="PANTHER" id="PTHR46137">
    <property type="entry name" value="OS05G0310600 PROTEIN"/>
    <property type="match status" value="1"/>
</dbReference>
<sequence>MGDHIYADYGHCFHHGIYCGDDEVIHYVNAKRIGKTLLSKFAKTQKIHIKRHRKSFSQTRVVKRAKRRLGERNYNLIFNNCEHFANWCKTGKSKCEQPPKIILKGVKVFAHEGEKITKEIGGTQENIKREASRIKRKIARDASKISRRFRLW</sequence>
<dbReference type="InterPro" id="IPR007053">
    <property type="entry name" value="LRAT_dom"/>
</dbReference>
<protein>
    <submittedName>
        <fullName evidence="2">Lecithin retinol acyltransferase family protein</fullName>
    </submittedName>
</protein>
<feature type="domain" description="LRAT" evidence="1">
    <location>
        <begin position="4"/>
        <end position="97"/>
    </location>
</feature>
<keyword evidence="2" id="KW-0012">Acyltransferase</keyword>
<reference evidence="2 3" key="1">
    <citation type="submission" date="2022-04" db="EMBL/GenBank/DDBJ databases">
        <title>Positive selection, recombination, and allopatry shape intraspecific diversity of widespread and dominant cyanobacteria.</title>
        <authorList>
            <person name="Wei J."/>
            <person name="Shu W."/>
            <person name="Hu C."/>
        </authorList>
    </citation>
    <scope>NUCLEOTIDE SEQUENCE [LARGE SCALE GENOMIC DNA]</scope>
    <source>
        <strain evidence="2 3">GB2-A4</strain>
    </source>
</reference>
<proteinExistence type="predicted"/>
<dbReference type="Gene3D" id="3.90.1720.10">
    <property type="entry name" value="endopeptidase domain like (from Nostoc punctiforme)"/>
    <property type="match status" value="1"/>
</dbReference>
<dbReference type="Pfam" id="PF04970">
    <property type="entry name" value="LRAT"/>
    <property type="match status" value="1"/>
</dbReference>
<evidence type="ECO:0000259" key="1">
    <source>
        <dbReference type="PROSITE" id="PS51934"/>
    </source>
</evidence>
<gene>
    <name evidence="2" type="ORF">NC998_11720</name>
</gene>
<dbReference type="Proteomes" id="UP001464891">
    <property type="component" value="Unassembled WGS sequence"/>
</dbReference>
<keyword evidence="3" id="KW-1185">Reference proteome</keyword>
<name>A0ABV0J9Q8_9CYAN</name>
<dbReference type="PROSITE" id="PS51934">
    <property type="entry name" value="LRAT"/>
    <property type="match status" value="1"/>
</dbReference>
<organism evidence="2 3">
    <name type="scientific">Trichocoleus desertorum GB2-A4</name>
    <dbReference type="NCBI Taxonomy" id="2933944"/>
    <lineage>
        <taxon>Bacteria</taxon>
        <taxon>Bacillati</taxon>
        <taxon>Cyanobacteriota</taxon>
        <taxon>Cyanophyceae</taxon>
        <taxon>Leptolyngbyales</taxon>
        <taxon>Trichocoleusaceae</taxon>
        <taxon>Trichocoleus</taxon>
    </lineage>
</organism>
<keyword evidence="2" id="KW-0808">Transferase</keyword>
<dbReference type="GO" id="GO:0016746">
    <property type="term" value="F:acyltransferase activity"/>
    <property type="evidence" value="ECO:0007669"/>
    <property type="project" value="UniProtKB-KW"/>
</dbReference>
<dbReference type="EMBL" id="JAMPKM010000006">
    <property type="protein sequence ID" value="MEP0817761.1"/>
    <property type="molecule type" value="Genomic_DNA"/>
</dbReference>